<comment type="subcellular location">
    <subcellularLocation>
        <location evidence="1 8">Nucleus</location>
    </subcellularLocation>
</comment>
<evidence type="ECO:0000256" key="5">
    <source>
        <dbReference type="ARBA" id="ARBA00023155"/>
    </source>
</evidence>
<dbReference type="PANTHER" id="PTHR11850">
    <property type="entry name" value="HOMEOBOX PROTEIN TRANSCRIPTION FACTORS"/>
    <property type="match status" value="1"/>
</dbReference>
<evidence type="ECO:0000256" key="3">
    <source>
        <dbReference type="ARBA" id="ARBA00023015"/>
    </source>
</evidence>
<keyword evidence="5 8" id="KW-0371">Homeobox</keyword>
<evidence type="ECO:0000256" key="7">
    <source>
        <dbReference type="ARBA" id="ARBA00023242"/>
    </source>
</evidence>
<evidence type="ECO:0000256" key="2">
    <source>
        <dbReference type="ARBA" id="ARBA00006454"/>
    </source>
</evidence>
<feature type="domain" description="Homeobox" evidence="10">
    <location>
        <begin position="197"/>
        <end position="238"/>
    </location>
</feature>
<dbReference type="SUPFAM" id="SSF46689">
    <property type="entry name" value="Homeodomain-like"/>
    <property type="match status" value="1"/>
</dbReference>
<dbReference type="InterPro" id="IPR006563">
    <property type="entry name" value="POX_dom"/>
</dbReference>
<dbReference type="Gene3D" id="1.10.10.60">
    <property type="entry name" value="Homeodomain-like"/>
    <property type="match status" value="1"/>
</dbReference>
<name>A0A7I8J9Z1_SPIIN</name>
<feature type="region of interest" description="Disordered" evidence="9">
    <location>
        <begin position="1"/>
        <end position="21"/>
    </location>
</feature>
<organism evidence="11">
    <name type="scientific">Spirodela intermedia</name>
    <name type="common">Intermediate duckweed</name>
    <dbReference type="NCBI Taxonomy" id="51605"/>
    <lineage>
        <taxon>Eukaryota</taxon>
        <taxon>Viridiplantae</taxon>
        <taxon>Streptophyta</taxon>
        <taxon>Embryophyta</taxon>
        <taxon>Tracheophyta</taxon>
        <taxon>Spermatophyta</taxon>
        <taxon>Magnoliopsida</taxon>
        <taxon>Liliopsida</taxon>
        <taxon>Araceae</taxon>
        <taxon>Lemnoideae</taxon>
        <taxon>Spirodela</taxon>
    </lineage>
</organism>
<reference evidence="11 12" key="1">
    <citation type="submission" date="2019-12" db="EMBL/GenBank/DDBJ databases">
        <authorList>
            <person name="Scholz U."/>
            <person name="Mascher M."/>
            <person name="Fiebig A."/>
        </authorList>
    </citation>
    <scope>NUCLEOTIDE SEQUENCE</scope>
</reference>
<keyword evidence="12" id="KW-1185">Reference proteome</keyword>
<dbReference type="Pfam" id="PF05920">
    <property type="entry name" value="Homeobox_KN"/>
    <property type="match status" value="1"/>
</dbReference>
<feature type="region of interest" description="Disordered" evidence="9">
    <location>
        <begin position="291"/>
        <end position="340"/>
    </location>
</feature>
<evidence type="ECO:0000256" key="6">
    <source>
        <dbReference type="ARBA" id="ARBA00023163"/>
    </source>
</evidence>
<evidence type="ECO:0000256" key="1">
    <source>
        <dbReference type="ARBA" id="ARBA00004123"/>
    </source>
</evidence>
<keyword evidence="3" id="KW-0805">Transcription regulation</keyword>
<sequence>MAFHSQPLVQEGNFFPPPHHQLRSSRYLEPVQELLNELCSLGAGKNAGEPKRKAATGLREEGASSTSSSLWNQTLSSLDISELKRRYTQLVSMLEELDRRYRRYCEQMRAVVSGFEVAAGEGAAKVYSTLAMKGWIAGQMKEIKKATGDKDAVAPGASRGETPRLRLLDHHLRQQKAFQQSEGLPERSVSVLRAWLFEHFLHPYPSDVDKHVLARQTGLSRSQVCNWFINARVRLWKPMVEEMYLEETKEKLENQSSRGNMVQQGASQTGQSQNPNALGIQHLQLQDEQNSRPLQLGGSDEDSLSSVVNSSHNSDRGDPAMSGKNPLYGPPPRQYNPLQHLARPDHNFGLVDVDFSSYSECGSQQGFGNGVSLTLGLQQHNGGGVSLCFSPDPKTASSSPRRRPWRVASRCNSPSWRGTPRTRPTGTSWVVHKFFKTFKIRRER</sequence>
<feature type="compositionally biased region" description="Basic and acidic residues" evidence="9">
    <location>
        <begin position="48"/>
        <end position="62"/>
    </location>
</feature>
<feature type="compositionally biased region" description="Polar residues" evidence="9">
    <location>
        <begin position="254"/>
        <end position="275"/>
    </location>
</feature>
<dbReference type="EMBL" id="LR743597">
    <property type="protein sequence ID" value="CAA2627708.1"/>
    <property type="molecule type" value="Genomic_DNA"/>
</dbReference>
<dbReference type="GO" id="GO:0006355">
    <property type="term" value="P:regulation of DNA-templated transcription"/>
    <property type="evidence" value="ECO:0007669"/>
    <property type="project" value="InterPro"/>
</dbReference>
<evidence type="ECO:0000256" key="4">
    <source>
        <dbReference type="ARBA" id="ARBA00023125"/>
    </source>
</evidence>
<dbReference type="InterPro" id="IPR009057">
    <property type="entry name" value="Homeodomain-like_sf"/>
</dbReference>
<dbReference type="SMART" id="SM00574">
    <property type="entry name" value="POX"/>
    <property type="match status" value="1"/>
</dbReference>
<dbReference type="AlphaFoldDB" id="A0A7I8J9Z1"/>
<feature type="region of interest" description="Disordered" evidence="9">
    <location>
        <begin position="46"/>
        <end position="66"/>
    </location>
</feature>
<evidence type="ECO:0000313" key="11">
    <source>
        <dbReference type="EMBL" id="CAA2627708.1"/>
    </source>
</evidence>
<dbReference type="PROSITE" id="PS50071">
    <property type="entry name" value="HOMEOBOX_2"/>
    <property type="match status" value="1"/>
</dbReference>
<keyword evidence="4 8" id="KW-0238">DNA-binding</keyword>
<dbReference type="GO" id="GO:0003677">
    <property type="term" value="F:DNA binding"/>
    <property type="evidence" value="ECO:0007669"/>
    <property type="project" value="UniProtKB-UniRule"/>
</dbReference>
<feature type="region of interest" description="Disordered" evidence="9">
    <location>
        <begin position="392"/>
        <end position="423"/>
    </location>
</feature>
<evidence type="ECO:0000256" key="8">
    <source>
        <dbReference type="PROSITE-ProRule" id="PRU00108"/>
    </source>
</evidence>
<dbReference type="InterPro" id="IPR001356">
    <property type="entry name" value="HD"/>
</dbReference>
<dbReference type="EMBL" id="CACRZD030000010">
    <property type="protein sequence ID" value="CAA6666967.1"/>
    <property type="molecule type" value="Genomic_DNA"/>
</dbReference>
<dbReference type="InterPro" id="IPR008422">
    <property type="entry name" value="KN_HD"/>
</dbReference>
<feature type="DNA-binding region" description="Homeobox" evidence="8">
    <location>
        <begin position="199"/>
        <end position="239"/>
    </location>
</feature>
<gene>
    <name evidence="11" type="ORF">SI7747_10013360</name>
</gene>
<dbReference type="Proteomes" id="UP001189122">
    <property type="component" value="Unassembled WGS sequence"/>
</dbReference>
<evidence type="ECO:0000256" key="9">
    <source>
        <dbReference type="SAM" id="MobiDB-lite"/>
    </source>
</evidence>
<feature type="compositionally biased region" description="Low complexity" evidence="9">
    <location>
        <begin position="413"/>
        <end position="423"/>
    </location>
</feature>
<dbReference type="GO" id="GO:0005634">
    <property type="term" value="C:nucleus"/>
    <property type="evidence" value="ECO:0007669"/>
    <property type="project" value="UniProtKB-SubCell"/>
</dbReference>
<proteinExistence type="inferred from homology"/>
<accession>A0A7I8J9Z1</accession>
<dbReference type="SMART" id="SM00389">
    <property type="entry name" value="HOX"/>
    <property type="match status" value="1"/>
</dbReference>
<evidence type="ECO:0000259" key="10">
    <source>
        <dbReference type="PROSITE" id="PS50071"/>
    </source>
</evidence>
<comment type="similarity">
    <text evidence="2">Belongs to the TALE/BELL homeobox family.</text>
</comment>
<protein>
    <recommendedName>
        <fullName evidence="10">Homeobox domain-containing protein</fullName>
    </recommendedName>
</protein>
<keyword evidence="7 8" id="KW-0539">Nucleus</keyword>
<evidence type="ECO:0000313" key="12">
    <source>
        <dbReference type="Proteomes" id="UP001189122"/>
    </source>
</evidence>
<dbReference type="CDD" id="cd00086">
    <property type="entry name" value="homeodomain"/>
    <property type="match status" value="1"/>
</dbReference>
<feature type="region of interest" description="Disordered" evidence="9">
    <location>
        <begin position="251"/>
        <end position="275"/>
    </location>
</feature>
<keyword evidence="6" id="KW-0804">Transcription</keyword>
<dbReference type="InterPro" id="IPR050224">
    <property type="entry name" value="TALE_homeobox"/>
</dbReference>
<dbReference type="Pfam" id="PF07526">
    <property type="entry name" value="POX"/>
    <property type="match status" value="1"/>
</dbReference>